<dbReference type="SUPFAM" id="SSF57362">
    <property type="entry name" value="BPTI-like"/>
    <property type="match status" value="1"/>
</dbReference>
<dbReference type="InterPro" id="IPR002223">
    <property type="entry name" value="Kunitz_BPTI"/>
</dbReference>
<reference evidence="2" key="1">
    <citation type="submission" date="2012-12" db="EMBL/GenBank/DDBJ databases">
        <title>Identification and characterization of a phenylalanine ammonia-lyase gene family in Isatis indigotica Fort.</title>
        <authorList>
            <person name="Liu Q."/>
            <person name="Chen J."/>
            <person name="Zhou X."/>
            <person name="Di P."/>
            <person name="Xiao Y."/>
            <person name="Xuan H."/>
            <person name="Zhang L."/>
            <person name="Chen W."/>
        </authorList>
    </citation>
    <scope>NUCLEOTIDE SEQUENCE</scope>
    <source>
        <tissue evidence="2">Salivary gland</tissue>
    </source>
</reference>
<dbReference type="Pfam" id="PF00014">
    <property type="entry name" value="Kunitz_BPTI"/>
    <property type="match status" value="1"/>
</dbReference>
<protein>
    <submittedName>
        <fullName evidence="2">Putative salivary kunitz domain protein</fullName>
    </submittedName>
</protein>
<accession>A0A0K8REA2</accession>
<dbReference type="PROSITE" id="PS51257">
    <property type="entry name" value="PROKAR_LIPOPROTEIN"/>
    <property type="match status" value="1"/>
</dbReference>
<sequence length="97" mass="11386">MFRGFKKSNYLSLGSMMQKMMQFIIVVCFVILACRALSYDALPNRCFPPEEDPRCRAYIGRYFYNTSTRVCEKVYGCWGGDYGYRKEGRCNRLCKVN</sequence>
<name>A0A0K8REA2_IXORI</name>
<proteinExistence type="evidence at transcript level"/>
<feature type="domain" description="BPTI/Kunitz inhibitor" evidence="1">
    <location>
        <begin position="46"/>
        <end position="95"/>
    </location>
</feature>
<evidence type="ECO:0000259" key="1">
    <source>
        <dbReference type="Pfam" id="PF00014"/>
    </source>
</evidence>
<organism evidence="2">
    <name type="scientific">Ixodes ricinus</name>
    <name type="common">Common tick</name>
    <name type="synonym">Acarus ricinus</name>
    <dbReference type="NCBI Taxonomy" id="34613"/>
    <lineage>
        <taxon>Eukaryota</taxon>
        <taxon>Metazoa</taxon>
        <taxon>Ecdysozoa</taxon>
        <taxon>Arthropoda</taxon>
        <taxon>Chelicerata</taxon>
        <taxon>Arachnida</taxon>
        <taxon>Acari</taxon>
        <taxon>Parasitiformes</taxon>
        <taxon>Ixodida</taxon>
        <taxon>Ixodoidea</taxon>
        <taxon>Ixodidae</taxon>
        <taxon>Ixodinae</taxon>
        <taxon>Ixodes</taxon>
    </lineage>
</organism>
<dbReference type="InterPro" id="IPR036880">
    <property type="entry name" value="Kunitz_BPTI_sf"/>
</dbReference>
<evidence type="ECO:0000313" key="2">
    <source>
        <dbReference type="EMBL" id="JAA69168.1"/>
    </source>
</evidence>
<dbReference type="Gene3D" id="4.10.410.10">
    <property type="entry name" value="Pancreatic trypsin inhibitor Kunitz domain"/>
    <property type="match status" value="1"/>
</dbReference>
<dbReference type="GO" id="GO:0004867">
    <property type="term" value="F:serine-type endopeptidase inhibitor activity"/>
    <property type="evidence" value="ECO:0007669"/>
    <property type="project" value="InterPro"/>
</dbReference>
<dbReference type="EMBL" id="GADI01004640">
    <property type="protein sequence ID" value="JAA69168.1"/>
    <property type="molecule type" value="mRNA"/>
</dbReference>
<dbReference type="AlphaFoldDB" id="A0A0K8REA2"/>